<accession>A0A422NPY6</accession>
<dbReference type="VEuPathDB" id="TriTrypDB:TRSC58_06399"/>
<keyword evidence="2" id="KW-1133">Transmembrane helix</keyword>
<keyword evidence="2" id="KW-0812">Transmembrane</keyword>
<dbReference type="Gene3D" id="1.25.10.10">
    <property type="entry name" value="Leucine-rich Repeat Variant"/>
    <property type="match status" value="1"/>
</dbReference>
<feature type="transmembrane region" description="Helical" evidence="2">
    <location>
        <begin position="2108"/>
        <end position="2129"/>
    </location>
</feature>
<dbReference type="OMA" id="WATHWPL"/>
<dbReference type="GeneID" id="40327225"/>
<evidence type="ECO:0000259" key="3">
    <source>
        <dbReference type="Pfam" id="PF11919"/>
    </source>
</evidence>
<dbReference type="InterPro" id="IPR016024">
    <property type="entry name" value="ARM-type_fold"/>
</dbReference>
<dbReference type="PANTHER" id="PTHR32170:SF3">
    <property type="entry name" value="PROTEASOME ACTIVATOR COMPLEX SUBUNIT 4"/>
    <property type="match status" value="1"/>
</dbReference>
<dbReference type="GO" id="GO:0010499">
    <property type="term" value="P:proteasomal ubiquitin-independent protein catabolic process"/>
    <property type="evidence" value="ECO:0007669"/>
    <property type="project" value="TreeGrafter"/>
</dbReference>
<evidence type="ECO:0000256" key="1">
    <source>
        <dbReference type="SAM" id="MobiDB-lite"/>
    </source>
</evidence>
<evidence type="ECO:0000256" key="2">
    <source>
        <dbReference type="SAM" id="Phobius"/>
    </source>
</evidence>
<feature type="compositionally biased region" description="Basic and acidic residues" evidence="1">
    <location>
        <begin position="12"/>
        <end position="24"/>
    </location>
</feature>
<reference evidence="4 5" key="1">
    <citation type="journal article" date="2018" name="BMC Genomics">
        <title>Genomic comparison of Trypanosoma conorhini and Trypanosoma rangeli to Trypanosoma cruzi strains of high and low virulence.</title>
        <authorList>
            <person name="Bradwell K.R."/>
            <person name="Koparde V.N."/>
            <person name="Matveyev A.V."/>
            <person name="Serrano M.G."/>
            <person name="Alves J.M."/>
            <person name="Parikh H."/>
            <person name="Huang B."/>
            <person name="Lee V."/>
            <person name="Espinosa-Alvarez O."/>
            <person name="Ortiz P.A."/>
            <person name="Costa-Martins A.G."/>
            <person name="Teixeira M.M."/>
            <person name="Buck G.A."/>
        </authorList>
    </citation>
    <scope>NUCLEOTIDE SEQUENCE [LARGE SCALE GENOMIC DNA]</scope>
    <source>
        <strain evidence="4 5">AM80</strain>
    </source>
</reference>
<dbReference type="OrthoDB" id="242645at2759"/>
<keyword evidence="2" id="KW-0472">Membrane</keyword>
<keyword evidence="5" id="KW-1185">Reference proteome</keyword>
<dbReference type="GO" id="GO:0005634">
    <property type="term" value="C:nucleus"/>
    <property type="evidence" value="ECO:0007669"/>
    <property type="project" value="TreeGrafter"/>
</dbReference>
<dbReference type="InterPro" id="IPR011989">
    <property type="entry name" value="ARM-like"/>
</dbReference>
<gene>
    <name evidence="4" type="ORF">TraAM80_03292</name>
</gene>
<dbReference type="SUPFAM" id="SSF48371">
    <property type="entry name" value="ARM repeat"/>
    <property type="match status" value="1"/>
</dbReference>
<dbReference type="EMBL" id="MKGL01000084">
    <property type="protein sequence ID" value="RNF07548.1"/>
    <property type="molecule type" value="Genomic_DNA"/>
</dbReference>
<dbReference type="GO" id="GO:0070628">
    <property type="term" value="F:proteasome binding"/>
    <property type="evidence" value="ECO:0007669"/>
    <property type="project" value="InterPro"/>
</dbReference>
<dbReference type="Proteomes" id="UP000283634">
    <property type="component" value="Unassembled WGS sequence"/>
</dbReference>
<dbReference type="Pfam" id="PF11919">
    <property type="entry name" value="PSME4_C"/>
    <property type="match status" value="1"/>
</dbReference>
<proteinExistence type="predicted"/>
<dbReference type="GO" id="GO:0016504">
    <property type="term" value="F:peptidase activator activity"/>
    <property type="evidence" value="ECO:0007669"/>
    <property type="project" value="InterPro"/>
</dbReference>
<sequence>MVPGTRGPGVEPRIEPTDANEKGKTTITSGRTRVFYQDPLLPYSLQCIHPRLRDAVEAQDRAALLRGAQLLVQHGTPEDVARRIALGVREGNSTAEHASVQERGEFEADILLEPAFVSPSLEYASFYDADDELQRRCHYFLLTFTGPHEAYNVPYDVQRRVVPLLYAWITNWDFLRRNTDCWGSVAECFCRVVRSRRRRFSVRPDFALPWRPLVEILMSLFFQFDVVDLDVFQAMRKVAGCHLEELCALAALHFDADAFQGLWETFAPYFCEDREEAPMMLCFLYHLVPIHHLTDDATGEPLPLTERLVKFLLDDALYWQQRSGNWMVYSLKILFKMSLHHVGVMDFDKYAEPLFSTMLYDLHLPIAEGMRMPAKAGGFGVLSQISLFNIGENEMSMAKGCVGNMLPRRTDSPLWNHLRRFIHATSVFLRPNATDTTVLHRVFAFYSSLVAIIHRRMKRQGSYTFMRTKYPTRIEGRRILEAYLWDRDTIDCFVGLVMPVLRLALHHRLDDVARIVGLLASLSPHTVQQLVLPYVNAGLRGHVGSSAQRSLALELLTKSLFPLSECPATRDECWIFLAEVLPLLLQWVSPGELPLSKLILNLIFLTCCMTKLRDLLGGQDAECSFAVTLIERLFACASHVKFGKGHEFDLLIHAMNALSLNVSDETLSCCISRVLKEADSQDCVSKAHAVSCLLEPIARRAPERMLRWAIQSFAPPLQNASTPFCEVQWCAHLLAGCIRGAGLAGFSHRHEILRCIQCQVSFITSKEQLLAAAALYTAMFSAFTENVCIEAKAEEASVLRTDDLHAQDVDDMVEDNDQDSYEMSMCFCRSTTVQMTWREPSEVHLAYVVDVYNRFIQDIVDTIHNIEYVLPPDAAERSGGLKSLFHFASENATLATSHDDAGNVRAATSMAAPVGADSEAFTPKNVLRGVLLWLCVVLEINQECHSRVCGAGADAPNMVPWWLQDPKSTLPLLPPALVPPSLSLLPERIHGLLMEYMLRRMSGDMSEGGIIAKALHLDRSLVVRGKPPLDPTHTHETDPRGLHLVLTVLAELCNIPPMTPLQYDHYRIYNRGPEIFGNSVVETLKERRYLPALFWRMKAESYMYKRSLSLLHTVSPKRLTELISVAHTLLFSPHTLIQGICSQILRECLPMLSCAATRQFLSQHLSMLEHIAELWAKQGDAVCQLLPHPVSDLTVKATTISSTSKVDKGGVEADAPVVSPVEGRANPLKVSGDDIAHNCGVRNDTLNGEYEDNDEDAFAVVNDGDDYNSEDINGVRTPCLSYLRRILSSAIPLASTGFDSSCFFNDEELIYRTYEVLLQLPDQLVVRRSNSRVMPRNSYEFGGLSTMEGLPVARLCDKLLLLALRFAHKAPDRTVDCLLKVIALYRPSQIALLSPQSVSIIFRLAVNSHNYTRITSLHILHTLVLSLREPHPKAYTLTRRGPLESSENVAFFRSRYDVLKRECPSFYGLRDVGLAFVPKAIRVDAEYVHPDMFHDGEAVTVPAETVELRKAYTVRIKEDLTNSVQANIKQQEQRLVREELKRVIGHLSGILDYELNPPTAKEPNMEDTAETKLRGGWIWKVMQLRHNQKTFSDCRMRVWKAMGKLLGVEPSVRLFTRLARLQLNDFVELARGGGSTAKESHQWLFSCVFDLLVAAIRISKRDPAIRQEALTCYMDALRLVCTSSLVPHDVLVSFLRSVAALREALKAHEVWLIYEFLFAALMPSSNVALTKDPPASENDTETLPRSSTPWCSGMTQEVMRVLSIMMHLMGVFAQETNVELLPRLCEQVLRHKKIFLYNPSSCIQGWAACVISEIMRLSLCNSEYIPSNAGVLNELVRFLDSLERLVELPPPPLPEPQPTLAPWSETPALSAAPPPFVSQCSVVIGAPPELPMESSLPLIESVSLDSGRCTMPDEKIATVKTFTAYWARPAPPLLNLRAQKVLYVLVRALDIALPEVDGLSLQLESALQSIAHVRLPKNTIHDMLQMLCSILKEEKPYGKSRQAKVAISRMLCRVLFNNLHRIGKFASMQNVAAAALASIGHGDGRVRSEGRLLLAVLSRVASVEQIEQIIRDYFQELRVFPSVTSMTDGHYQVPSSTQHDNFRKRRRIALLLALCAILSATPGVVLPYVPRLMERLSAYANDPVPEVQRAIKRAFEDWWRSHREGWELEHKPRFAAAGVQIDAMLPLLTAPAYLV</sequence>
<dbReference type="PANTHER" id="PTHR32170">
    <property type="entry name" value="PROTEASOME ACTIVATOR COMPLEX SUBUNIT 4"/>
    <property type="match status" value="1"/>
</dbReference>
<organism evidence="4 5">
    <name type="scientific">Trypanosoma rangeli</name>
    <dbReference type="NCBI Taxonomy" id="5698"/>
    <lineage>
        <taxon>Eukaryota</taxon>
        <taxon>Discoba</taxon>
        <taxon>Euglenozoa</taxon>
        <taxon>Kinetoplastea</taxon>
        <taxon>Metakinetoplastina</taxon>
        <taxon>Trypanosomatida</taxon>
        <taxon>Trypanosomatidae</taxon>
        <taxon>Trypanosoma</taxon>
        <taxon>Herpetosoma</taxon>
    </lineage>
</organism>
<protein>
    <recommendedName>
        <fullName evidence="3">Proteasome activator complex subunit 4 C-terminal domain-containing protein</fullName>
    </recommendedName>
</protein>
<feature type="region of interest" description="Disordered" evidence="1">
    <location>
        <begin position="1"/>
        <end position="25"/>
    </location>
</feature>
<dbReference type="InterPro" id="IPR035309">
    <property type="entry name" value="PSME4"/>
</dbReference>
<dbReference type="RefSeq" id="XP_029239894.1">
    <property type="nucleotide sequence ID" value="XM_029380268.1"/>
</dbReference>
<dbReference type="GO" id="GO:0005829">
    <property type="term" value="C:cytosol"/>
    <property type="evidence" value="ECO:0007669"/>
    <property type="project" value="TreeGrafter"/>
</dbReference>
<name>A0A422NPY6_TRYRA</name>
<comment type="caution">
    <text evidence="4">The sequence shown here is derived from an EMBL/GenBank/DDBJ whole genome shotgun (WGS) entry which is preliminary data.</text>
</comment>
<evidence type="ECO:0000313" key="4">
    <source>
        <dbReference type="EMBL" id="RNF07548.1"/>
    </source>
</evidence>
<feature type="domain" description="Proteasome activator complex subunit 4 C-terminal" evidence="3">
    <location>
        <begin position="2105"/>
        <end position="2194"/>
    </location>
</feature>
<dbReference type="InterPro" id="IPR021843">
    <property type="entry name" value="PSME4_C"/>
</dbReference>
<evidence type="ECO:0000313" key="5">
    <source>
        <dbReference type="Proteomes" id="UP000283634"/>
    </source>
</evidence>